<dbReference type="RefSeq" id="XP_015656065.1">
    <property type="nucleotide sequence ID" value="XM_015805452.1"/>
</dbReference>
<reference evidence="3 4" key="1">
    <citation type="submission" date="2015-07" db="EMBL/GenBank/DDBJ databases">
        <title>High-quality genome of monoxenous trypanosomatid Leptomonas pyrrhocoris.</title>
        <authorList>
            <person name="Flegontov P."/>
            <person name="Butenko A."/>
            <person name="Firsov S."/>
            <person name="Vlcek C."/>
            <person name="Logacheva M.D."/>
            <person name="Field M."/>
            <person name="Filatov D."/>
            <person name="Flegontova O."/>
            <person name="Gerasimov E."/>
            <person name="Jackson A.P."/>
            <person name="Kelly S."/>
            <person name="Opperdoes F."/>
            <person name="O'Reilly A."/>
            <person name="Votypka J."/>
            <person name="Yurchenko V."/>
            <person name="Lukes J."/>
        </authorList>
    </citation>
    <scope>NUCLEOTIDE SEQUENCE [LARGE SCALE GENOMIC DNA]</scope>
    <source>
        <strain evidence="3">H10</strain>
    </source>
</reference>
<dbReference type="EMBL" id="LGTL01000016">
    <property type="protein sequence ID" value="KPA77626.1"/>
    <property type="molecule type" value="Genomic_DNA"/>
</dbReference>
<feature type="chain" id="PRO_5005835966" evidence="2">
    <location>
        <begin position="31"/>
        <end position="192"/>
    </location>
</feature>
<evidence type="ECO:0000313" key="4">
    <source>
        <dbReference type="Proteomes" id="UP000037923"/>
    </source>
</evidence>
<proteinExistence type="predicted"/>
<dbReference type="AlphaFoldDB" id="A0A0M9FX06"/>
<dbReference type="Proteomes" id="UP000037923">
    <property type="component" value="Unassembled WGS sequence"/>
</dbReference>
<comment type="caution">
    <text evidence="3">The sequence shown here is derived from an EMBL/GenBank/DDBJ whole genome shotgun (WGS) entry which is preliminary data.</text>
</comment>
<accession>A0A0M9FX06</accession>
<keyword evidence="1" id="KW-0472">Membrane</keyword>
<feature type="transmembrane region" description="Helical" evidence="1">
    <location>
        <begin position="166"/>
        <end position="185"/>
    </location>
</feature>
<sequence>MSALIRDRQMRRLALTVAAALLLCLLPSRADQPPCQVPNCRTCAADNEFFCEVCSRPEFIHANGQCSPRGTCSITACEKCEEGTISRCQTCEPGYVRAVNGLCASLVECEMDKCTSREELRDRIAQTTVQCSVADTVKEKGVYVCVASKGGGGSVAAGSFWQRAPWWLYATVTTGAAVGLGSWIVSRRRSKA</sequence>
<keyword evidence="1" id="KW-1133">Transmembrane helix</keyword>
<gene>
    <name evidence="3" type="ORF">ABB37_06983</name>
</gene>
<evidence type="ECO:0000256" key="2">
    <source>
        <dbReference type="SAM" id="SignalP"/>
    </source>
</evidence>
<dbReference type="GeneID" id="26907269"/>
<organism evidence="3 4">
    <name type="scientific">Leptomonas pyrrhocoris</name>
    <name type="common">Firebug parasite</name>
    <dbReference type="NCBI Taxonomy" id="157538"/>
    <lineage>
        <taxon>Eukaryota</taxon>
        <taxon>Discoba</taxon>
        <taxon>Euglenozoa</taxon>
        <taxon>Kinetoplastea</taxon>
        <taxon>Metakinetoplastina</taxon>
        <taxon>Trypanosomatida</taxon>
        <taxon>Trypanosomatidae</taxon>
        <taxon>Leishmaniinae</taxon>
        <taxon>Leptomonas</taxon>
    </lineage>
</organism>
<protein>
    <submittedName>
        <fullName evidence="3">Surface antigen-like protein</fullName>
    </submittedName>
</protein>
<keyword evidence="2" id="KW-0732">Signal</keyword>
<evidence type="ECO:0000313" key="3">
    <source>
        <dbReference type="EMBL" id="KPA77626.1"/>
    </source>
</evidence>
<dbReference type="VEuPathDB" id="TriTrypDB:LpyrH10_16_1650"/>
<keyword evidence="1" id="KW-0812">Transmembrane</keyword>
<feature type="signal peptide" evidence="2">
    <location>
        <begin position="1"/>
        <end position="30"/>
    </location>
</feature>
<name>A0A0M9FX06_LEPPY</name>
<dbReference type="OMA" id="PEFIHAN"/>
<evidence type="ECO:0000256" key="1">
    <source>
        <dbReference type="SAM" id="Phobius"/>
    </source>
</evidence>
<keyword evidence="4" id="KW-1185">Reference proteome</keyword>
<dbReference type="OrthoDB" id="10438115at2759"/>